<feature type="signal peptide" evidence="2">
    <location>
        <begin position="1"/>
        <end position="16"/>
    </location>
</feature>
<accession>A0A5B7D7F3</accession>
<evidence type="ECO:0000313" key="3">
    <source>
        <dbReference type="EMBL" id="MPC17232.1"/>
    </source>
</evidence>
<evidence type="ECO:0000256" key="2">
    <source>
        <dbReference type="SAM" id="SignalP"/>
    </source>
</evidence>
<evidence type="ECO:0000256" key="1">
    <source>
        <dbReference type="SAM" id="MobiDB-lite"/>
    </source>
</evidence>
<sequence>MLFVLLVSALPRPLRPACRFQEVFPDNTQHREGLLQFLHQTVNAEEGTGSWLDMSAEDADQYDFQGEDYQWKNGYDTLITHLKAVKLGVANKVQIGWAEPWWGNGLYSLNILWSQFNLPPHMVSDRAVTTTDEKQTVSHILAHSSLQQATPVSPKNHCRHHHAPPSCARAWLYDVVSTFSVHQQKAVVELFVTGGSSIYMEELKEEEVKDHVMDLITKASGQDVPQPTFFRRWGRRGESGTQAASHERRAAGTGSSTRRLEVGTHLQGAARPLTIRPLTTPAVKNIIHLH</sequence>
<reference evidence="3 4" key="1">
    <citation type="submission" date="2019-05" db="EMBL/GenBank/DDBJ databases">
        <title>Another draft genome of Portunus trituberculatus and its Hox gene families provides insights of decapod evolution.</title>
        <authorList>
            <person name="Jeong J.-H."/>
            <person name="Song I."/>
            <person name="Kim S."/>
            <person name="Choi T."/>
            <person name="Kim D."/>
            <person name="Ryu S."/>
            <person name="Kim W."/>
        </authorList>
    </citation>
    <scope>NUCLEOTIDE SEQUENCE [LARGE SCALE GENOMIC DNA]</scope>
    <source>
        <tissue evidence="3">Muscle</tissue>
    </source>
</reference>
<evidence type="ECO:0000313" key="4">
    <source>
        <dbReference type="Proteomes" id="UP000324222"/>
    </source>
</evidence>
<gene>
    <name evidence="3" type="ORF">E2C01_010081</name>
</gene>
<feature type="chain" id="PRO_5022803190" evidence="2">
    <location>
        <begin position="17"/>
        <end position="290"/>
    </location>
</feature>
<feature type="region of interest" description="Disordered" evidence="1">
    <location>
        <begin position="234"/>
        <end position="258"/>
    </location>
</feature>
<dbReference type="SUPFAM" id="SSF54373">
    <property type="entry name" value="FAD-linked reductases, C-terminal domain"/>
    <property type="match status" value="1"/>
</dbReference>
<dbReference type="Proteomes" id="UP000324222">
    <property type="component" value="Unassembled WGS sequence"/>
</dbReference>
<keyword evidence="2" id="KW-0732">Signal</keyword>
<dbReference type="OrthoDB" id="6353658at2759"/>
<dbReference type="EMBL" id="VSRR010000570">
    <property type="protein sequence ID" value="MPC17232.1"/>
    <property type="molecule type" value="Genomic_DNA"/>
</dbReference>
<proteinExistence type="predicted"/>
<organism evidence="3 4">
    <name type="scientific">Portunus trituberculatus</name>
    <name type="common">Swimming crab</name>
    <name type="synonym">Neptunus trituberculatus</name>
    <dbReference type="NCBI Taxonomy" id="210409"/>
    <lineage>
        <taxon>Eukaryota</taxon>
        <taxon>Metazoa</taxon>
        <taxon>Ecdysozoa</taxon>
        <taxon>Arthropoda</taxon>
        <taxon>Crustacea</taxon>
        <taxon>Multicrustacea</taxon>
        <taxon>Malacostraca</taxon>
        <taxon>Eumalacostraca</taxon>
        <taxon>Eucarida</taxon>
        <taxon>Decapoda</taxon>
        <taxon>Pleocyemata</taxon>
        <taxon>Brachyura</taxon>
        <taxon>Eubrachyura</taxon>
        <taxon>Portunoidea</taxon>
        <taxon>Portunidae</taxon>
        <taxon>Portuninae</taxon>
        <taxon>Portunus</taxon>
    </lineage>
</organism>
<keyword evidence="4" id="KW-1185">Reference proteome</keyword>
<dbReference type="AlphaFoldDB" id="A0A5B7D7F3"/>
<name>A0A5B7D7F3_PORTR</name>
<protein>
    <submittedName>
        <fullName evidence="3">Uncharacterized protein</fullName>
    </submittedName>
</protein>
<comment type="caution">
    <text evidence="3">The sequence shown here is derived from an EMBL/GenBank/DDBJ whole genome shotgun (WGS) entry which is preliminary data.</text>
</comment>
<dbReference type="Gene3D" id="3.90.660.10">
    <property type="match status" value="1"/>
</dbReference>